<dbReference type="Proteomes" id="UP001331664">
    <property type="component" value="Unassembled WGS sequence"/>
</dbReference>
<comment type="caution">
    <text evidence="1">The sequence shown here is derived from an EMBL/GenBank/DDBJ whole genome shotgun (WGS) entry which is preliminary data.</text>
</comment>
<proteinExistence type="predicted"/>
<evidence type="ECO:0000313" key="2">
    <source>
        <dbReference type="Proteomes" id="UP001331664"/>
    </source>
</evidence>
<dbReference type="RefSeq" id="WP_086242169.1">
    <property type="nucleotide sequence ID" value="NZ_JAZBRD010000005.1"/>
</dbReference>
<sequence length="172" mass="20592">MTLDEAYDKAYYYINNYIDKEYANKFGDKALDLYTNLFFEPHLSNRARDLYSLDNFDNYCGLREKFGFETSLYELLKEIEKKEPNCINQYIEILDDIAKENSIYQFKTLKDIKNLLDDYSKDDDEIGSDKYDENKMLVELLCNHLQDFHYSFFSDPEKLLDEVLEYKKSLGE</sequence>
<dbReference type="EMBL" id="JAZBRD010000005">
    <property type="protein sequence ID" value="MEE3744592.1"/>
    <property type="molecule type" value="Genomic_DNA"/>
</dbReference>
<reference evidence="1 2" key="1">
    <citation type="submission" date="2024-01" db="EMBL/GenBank/DDBJ databases">
        <title>Campylobacter porcellus sp. nov.</title>
        <authorList>
            <person name="Papic B."/>
            <person name="Gruntar I."/>
        </authorList>
    </citation>
    <scope>NUCLEOTIDE SEQUENCE [LARGE SCALE GENOMIC DNA]</scope>
    <source>
        <strain evidence="1 2">CX2-4855-23</strain>
    </source>
</reference>
<protein>
    <submittedName>
        <fullName evidence="1">Uncharacterized protein</fullName>
    </submittedName>
</protein>
<organism evidence="1 2">
    <name type="scientific">Campylobacter porcelli</name>
    <dbReference type="NCBI Taxonomy" id="1660073"/>
    <lineage>
        <taxon>Bacteria</taxon>
        <taxon>Pseudomonadati</taxon>
        <taxon>Campylobacterota</taxon>
        <taxon>Epsilonproteobacteria</taxon>
        <taxon>Campylobacterales</taxon>
        <taxon>Campylobacteraceae</taxon>
        <taxon>Campylobacter</taxon>
    </lineage>
</organism>
<evidence type="ECO:0000313" key="1">
    <source>
        <dbReference type="EMBL" id="MEE3744592.1"/>
    </source>
</evidence>
<accession>A0ABU7M4G1</accession>
<name>A0ABU7M4G1_9BACT</name>
<gene>
    <name evidence="1" type="ORF">V2I23_04715</name>
</gene>
<keyword evidence="2" id="KW-1185">Reference proteome</keyword>